<name>A0A165JYS8_EXIGL</name>
<dbReference type="Proteomes" id="UP000077266">
    <property type="component" value="Unassembled WGS sequence"/>
</dbReference>
<protein>
    <submittedName>
        <fullName evidence="2">Uncharacterized protein</fullName>
    </submittedName>
</protein>
<evidence type="ECO:0000313" key="2">
    <source>
        <dbReference type="EMBL" id="KZV95538.1"/>
    </source>
</evidence>
<keyword evidence="3" id="KW-1185">Reference proteome</keyword>
<proteinExistence type="predicted"/>
<reference evidence="2 3" key="1">
    <citation type="journal article" date="2016" name="Mol. Biol. Evol.">
        <title>Comparative Genomics of Early-Diverging Mushroom-Forming Fungi Provides Insights into the Origins of Lignocellulose Decay Capabilities.</title>
        <authorList>
            <person name="Nagy L.G."/>
            <person name="Riley R."/>
            <person name="Tritt A."/>
            <person name="Adam C."/>
            <person name="Daum C."/>
            <person name="Floudas D."/>
            <person name="Sun H."/>
            <person name="Yadav J.S."/>
            <person name="Pangilinan J."/>
            <person name="Larsson K.H."/>
            <person name="Matsuura K."/>
            <person name="Barry K."/>
            <person name="Labutti K."/>
            <person name="Kuo R."/>
            <person name="Ohm R.A."/>
            <person name="Bhattacharya S.S."/>
            <person name="Shirouzu T."/>
            <person name="Yoshinaga Y."/>
            <person name="Martin F.M."/>
            <person name="Grigoriev I.V."/>
            <person name="Hibbett D.S."/>
        </authorList>
    </citation>
    <scope>NUCLEOTIDE SEQUENCE [LARGE SCALE GENOMIC DNA]</scope>
    <source>
        <strain evidence="2 3">HHB12029</strain>
    </source>
</reference>
<accession>A0A165JYS8</accession>
<organism evidence="2 3">
    <name type="scientific">Exidia glandulosa HHB12029</name>
    <dbReference type="NCBI Taxonomy" id="1314781"/>
    <lineage>
        <taxon>Eukaryota</taxon>
        <taxon>Fungi</taxon>
        <taxon>Dikarya</taxon>
        <taxon>Basidiomycota</taxon>
        <taxon>Agaricomycotina</taxon>
        <taxon>Agaricomycetes</taxon>
        <taxon>Auriculariales</taxon>
        <taxon>Exidiaceae</taxon>
        <taxon>Exidia</taxon>
    </lineage>
</organism>
<evidence type="ECO:0000256" key="1">
    <source>
        <dbReference type="SAM" id="MobiDB-lite"/>
    </source>
</evidence>
<evidence type="ECO:0000313" key="3">
    <source>
        <dbReference type="Proteomes" id="UP000077266"/>
    </source>
</evidence>
<dbReference type="AlphaFoldDB" id="A0A165JYS8"/>
<sequence length="159" mass="17963">MLVPSPRPYAMPSSSYVTYSRCHVVHLHARSINLPPANEKSLSLHLILELFVFMNFGRSSYHLFSLLRAGSLCPTGMGSNQTALRCHPWAVVRRCGRRGEDDAVAVFCFVTLSSFKASSDQKPTHSSCKPRHSHRSTDYHPSSRLRRVCSRRGRLAFFI</sequence>
<feature type="region of interest" description="Disordered" evidence="1">
    <location>
        <begin position="118"/>
        <end position="140"/>
    </location>
</feature>
<dbReference type="InParanoid" id="A0A165JYS8"/>
<dbReference type="EMBL" id="KV425955">
    <property type="protein sequence ID" value="KZV95538.1"/>
    <property type="molecule type" value="Genomic_DNA"/>
</dbReference>
<gene>
    <name evidence="2" type="ORF">EXIGLDRAFT_470400</name>
</gene>
<feature type="compositionally biased region" description="Polar residues" evidence="1">
    <location>
        <begin position="118"/>
        <end position="127"/>
    </location>
</feature>